<reference evidence="2 3" key="1">
    <citation type="submission" date="2015-06" db="EMBL/GenBank/DDBJ databases">
        <title>Prevotella sp. 109, sp. nov., a novel member of the family Prevotellaceae isolated from human faeces.</title>
        <authorList>
            <person name="Shkoporov A.N."/>
            <person name="Chaplin A.V."/>
            <person name="Kafarskaia L.I."/>
            <person name="Efimov B.A."/>
        </authorList>
    </citation>
    <scope>NUCLEOTIDE SEQUENCE [LARGE SCALE GENOMIC DNA]</scope>
    <source>
        <strain evidence="2 3">109</strain>
    </source>
</reference>
<feature type="domain" description="SprT-like" evidence="1">
    <location>
        <begin position="8"/>
        <end position="112"/>
    </location>
</feature>
<organism evidence="2 3">
    <name type="scientific">Xylanibacter rarus</name>
    <dbReference type="NCBI Taxonomy" id="1676614"/>
    <lineage>
        <taxon>Bacteria</taxon>
        <taxon>Pseudomonadati</taxon>
        <taxon>Bacteroidota</taxon>
        <taxon>Bacteroidia</taxon>
        <taxon>Bacteroidales</taxon>
        <taxon>Prevotellaceae</taxon>
        <taxon>Xylanibacter</taxon>
    </lineage>
</organism>
<protein>
    <recommendedName>
        <fullName evidence="1">SprT-like domain-containing protein</fullName>
    </recommendedName>
</protein>
<sequence length="222" mass="25500">MQVSVELLKEWFADFNVRYFGGSLPVPAFAVGRSRTQLGCMSCKVRRRMFSKSYTDYTIRLSNYYDADERHFKSVLLHEMIHLCITSRRIKDTSPHGEVFRRMMRAINADGWSISVSTKMDAVQRSAGKARKRMRVVLAVAMTDGRCLLSVVSPRYVPAIDKTMSRARGIVRYDWYVSDDDFFSSFPSVRTPRGRIVGKDMFAELTGRMKPLDRARAGISQR</sequence>
<proteinExistence type="predicted"/>
<dbReference type="GO" id="GO:0006974">
    <property type="term" value="P:DNA damage response"/>
    <property type="evidence" value="ECO:0007669"/>
    <property type="project" value="InterPro"/>
</dbReference>
<dbReference type="Pfam" id="PF10263">
    <property type="entry name" value="SprT-like"/>
    <property type="match status" value="1"/>
</dbReference>
<dbReference type="PANTHER" id="PTHR21220">
    <property type="entry name" value="DNA-DEPENDENT METALLOPROTEASE SPRTN"/>
    <property type="match status" value="1"/>
</dbReference>
<dbReference type="EMBL" id="LFQU01000033">
    <property type="protein sequence ID" value="KOO67608.1"/>
    <property type="molecule type" value="Genomic_DNA"/>
</dbReference>
<dbReference type="InterPro" id="IPR006640">
    <property type="entry name" value="SprT-like_domain"/>
</dbReference>
<dbReference type="RefSeq" id="WP_053399047.1">
    <property type="nucleotide sequence ID" value="NZ_LFQU01000033.1"/>
</dbReference>
<dbReference type="Proteomes" id="UP000036951">
    <property type="component" value="Unassembled WGS sequence"/>
</dbReference>
<dbReference type="PANTHER" id="PTHR21220:SF2">
    <property type="entry name" value="OS09G0407300 PROTEIN"/>
    <property type="match status" value="1"/>
</dbReference>
<dbReference type="AlphaFoldDB" id="A0A8E1QVY2"/>
<dbReference type="InterPro" id="IPR044245">
    <property type="entry name" value="Spartan"/>
</dbReference>
<dbReference type="OrthoDB" id="1082254at2"/>
<keyword evidence="3" id="KW-1185">Reference proteome</keyword>
<evidence type="ECO:0000313" key="2">
    <source>
        <dbReference type="EMBL" id="KOO67608.1"/>
    </source>
</evidence>
<dbReference type="GO" id="GO:0003697">
    <property type="term" value="F:single-stranded DNA binding"/>
    <property type="evidence" value="ECO:0007669"/>
    <property type="project" value="InterPro"/>
</dbReference>
<dbReference type="GO" id="GO:0004222">
    <property type="term" value="F:metalloendopeptidase activity"/>
    <property type="evidence" value="ECO:0007669"/>
    <property type="project" value="InterPro"/>
</dbReference>
<evidence type="ECO:0000259" key="1">
    <source>
        <dbReference type="Pfam" id="PF10263"/>
    </source>
</evidence>
<evidence type="ECO:0000313" key="3">
    <source>
        <dbReference type="Proteomes" id="UP000036951"/>
    </source>
</evidence>
<accession>A0A8E1QVY2</accession>
<dbReference type="GO" id="GO:0031593">
    <property type="term" value="F:polyubiquitin modification-dependent protein binding"/>
    <property type="evidence" value="ECO:0007669"/>
    <property type="project" value="TreeGrafter"/>
</dbReference>
<name>A0A8E1QVY2_9BACT</name>
<gene>
    <name evidence="2" type="ORF">ACU52_12665</name>
</gene>
<comment type="caution">
    <text evidence="2">The sequence shown here is derived from an EMBL/GenBank/DDBJ whole genome shotgun (WGS) entry which is preliminary data.</text>
</comment>